<dbReference type="Proteomes" id="UP001166052">
    <property type="component" value="Unassembled WGS sequence"/>
</dbReference>
<evidence type="ECO:0000259" key="6">
    <source>
        <dbReference type="SMART" id="SM01313"/>
    </source>
</evidence>
<feature type="compositionally biased region" description="Acidic residues" evidence="5">
    <location>
        <begin position="139"/>
        <end position="152"/>
    </location>
</feature>
<evidence type="ECO:0000256" key="1">
    <source>
        <dbReference type="ARBA" id="ARBA00006518"/>
    </source>
</evidence>
<keyword evidence="2" id="KW-0813">Transport</keyword>
<evidence type="ECO:0000256" key="5">
    <source>
        <dbReference type="SAM" id="MobiDB-lite"/>
    </source>
</evidence>
<dbReference type="CDD" id="cd14683">
    <property type="entry name" value="PH-EXOC1"/>
    <property type="match status" value="1"/>
</dbReference>
<dbReference type="EMBL" id="JAAWVN010028181">
    <property type="protein sequence ID" value="MBN3294803.1"/>
    <property type="molecule type" value="Genomic_DNA"/>
</dbReference>
<sequence length="862" mass="101343">MASIRNCLQREIFTPKEERLLGTIQVWKAGKRRKTSILCATVSSECPVQVSLVKVKISDRGQYKPCIYWTLRNMQLVDGKDAVKETCEFDLHLDKVYKWVTNTFKEKKSFLICLWKLNQRYLQNKITFVNINPEILEDLVPETQDPESGETGESDRQEEYERYQELLTKETTDLEKLMDQCEQAVADSEAFVQMLTTDLQVLDQANLKEIINSEKQVHLIVQLIEEALKESEHLEKQLSAHEDLLHTVKEHMDNIHQLQIIDRNHQKLYEEVIYLVGMDQDFILESDIDSLVLMSHSARHRKLMSFKPLMEWLKNNNPVIFNDLLMVYSESLGKLYERQLKEFFSLARFKVTGAKESRRFLKYIRKMCFLIYIHLAFPDTTERGLPPSSNITWPKLNFSVPDRLEMDVGRRELVDKVLEQVLSQLEHMCIEEQEFIIYFFNVESTEDEINANDCVARGHRDSFDDRKDKASSLLIRGVFGCIEADMLNFVNLCDKVELFSCLHVLLRISQHVNKIQNNPCASFFCKVLKICLLQAKHNFHQLTVGLWYLQRTGGPVHKMPRNYVLGKRWFSPILNINDFQKIYDKIINILCCDILFMIKMYLFISPKILTLFKMLFFQEAQRKDIENAKIAKKAKVGVLPFVSRLQEFLILTENVFRNAEEPRDLNDAYCKLITATFNTIENLSSQSLKTPSQVVMIENFYFIFNFLSELKIPGLDHKRKEAKKKYTHYLNLYVTTNLGLPLEKLNEFFEGVKTRMAQGIKEEEVGFQMAYNKQELRRVIERYPGKEVRKSLETLYKNNFKHLSDPYLLQVVWRMMQDDFIRQYQQFVELIERCYPGSGITMEFTVEDLLKYFSELDCSDVS</sequence>
<dbReference type="PANTHER" id="PTHR16092:SF14">
    <property type="entry name" value="EXOCYST COMPLEX COMPONENT 1 ISOFORM X1"/>
    <property type="match status" value="1"/>
</dbReference>
<gene>
    <name evidence="7" type="primary">Exoc1_0</name>
    <name evidence="7" type="ORF">GTO92_0001660</name>
</gene>
<keyword evidence="4" id="KW-0175">Coiled coil</keyword>
<comment type="similarity">
    <text evidence="1">Belongs to the SEC3 family.</text>
</comment>
<evidence type="ECO:0000313" key="8">
    <source>
        <dbReference type="Proteomes" id="UP001166052"/>
    </source>
</evidence>
<dbReference type="InterPro" id="IPR019160">
    <property type="entry name" value="Sec3_CC"/>
</dbReference>
<feature type="domain" description="Exocyst complex component Sec3 PIP2-binding N-terminal" evidence="6">
    <location>
        <begin position="31"/>
        <end position="121"/>
    </location>
</feature>
<comment type="caution">
    <text evidence="7">The sequence shown here is derived from an EMBL/GenBank/DDBJ whole genome shotgun (WGS) entry which is preliminary data.</text>
</comment>
<keyword evidence="8" id="KW-1185">Reference proteome</keyword>
<dbReference type="PANTHER" id="PTHR16092">
    <property type="entry name" value="SEC3/SYNTAXIN-RELATED"/>
    <property type="match status" value="1"/>
</dbReference>
<feature type="region of interest" description="Disordered" evidence="5">
    <location>
        <begin position="139"/>
        <end position="159"/>
    </location>
</feature>
<dbReference type="Pfam" id="PF20654">
    <property type="entry name" value="Sec3_C-term"/>
    <property type="match status" value="2"/>
</dbReference>
<dbReference type="InterPro" id="IPR028258">
    <property type="entry name" value="Sec3-PIP2_bind"/>
</dbReference>
<evidence type="ECO:0000256" key="3">
    <source>
        <dbReference type="ARBA" id="ARBA00022483"/>
    </source>
</evidence>
<evidence type="ECO:0000313" key="7">
    <source>
        <dbReference type="EMBL" id="MBN3294803.1"/>
    </source>
</evidence>
<organism evidence="7 8">
    <name type="scientific">Polypterus senegalus</name>
    <name type="common">Senegal bichir</name>
    <dbReference type="NCBI Taxonomy" id="55291"/>
    <lineage>
        <taxon>Eukaryota</taxon>
        <taxon>Metazoa</taxon>
        <taxon>Chordata</taxon>
        <taxon>Craniata</taxon>
        <taxon>Vertebrata</taxon>
        <taxon>Euteleostomi</taxon>
        <taxon>Actinopterygii</taxon>
        <taxon>Polypteriformes</taxon>
        <taxon>Polypteridae</taxon>
        <taxon>Polypterus</taxon>
    </lineage>
</organism>
<accession>A0ABS2Z8M7</accession>
<dbReference type="SMART" id="SM01313">
    <property type="entry name" value="Sec3-PIP2_bind"/>
    <property type="match status" value="1"/>
</dbReference>
<name>A0ABS2Z8M7_POLSE</name>
<dbReference type="InterPro" id="IPR048628">
    <property type="entry name" value="Sec3_C"/>
</dbReference>
<protein>
    <submittedName>
        <fullName evidence="7">EXOC1 protein</fullName>
    </submittedName>
</protein>
<reference evidence="7" key="1">
    <citation type="journal article" date="2021" name="Cell">
        <title>Tracing the genetic footprints of vertebrate landing in non-teleost ray-finned fishes.</title>
        <authorList>
            <person name="Bi X."/>
            <person name="Wang K."/>
            <person name="Yang L."/>
            <person name="Pan H."/>
            <person name="Jiang H."/>
            <person name="Wei Q."/>
            <person name="Fang M."/>
            <person name="Yu H."/>
            <person name="Zhu C."/>
            <person name="Cai Y."/>
            <person name="He Y."/>
            <person name="Gan X."/>
            <person name="Zeng H."/>
            <person name="Yu D."/>
            <person name="Zhu Y."/>
            <person name="Jiang H."/>
            <person name="Qiu Q."/>
            <person name="Yang H."/>
            <person name="Zhang Y.E."/>
            <person name="Wang W."/>
            <person name="Zhu M."/>
            <person name="He S."/>
            <person name="Zhang G."/>
        </authorList>
    </citation>
    <scope>NUCLEOTIDE SEQUENCE</scope>
    <source>
        <strain evidence="7">Bchr_001</strain>
    </source>
</reference>
<dbReference type="Pfam" id="PF09763">
    <property type="entry name" value="Sec3_CC"/>
    <property type="match status" value="1"/>
</dbReference>
<evidence type="ECO:0000256" key="2">
    <source>
        <dbReference type="ARBA" id="ARBA00022448"/>
    </source>
</evidence>
<evidence type="ECO:0000256" key="4">
    <source>
        <dbReference type="ARBA" id="ARBA00023054"/>
    </source>
</evidence>
<dbReference type="Gene3D" id="2.30.29.90">
    <property type="match status" value="1"/>
</dbReference>
<feature type="non-terminal residue" evidence="7">
    <location>
        <position position="862"/>
    </location>
</feature>
<dbReference type="Pfam" id="PF15277">
    <property type="entry name" value="Sec3-PIP2_bind"/>
    <property type="match status" value="1"/>
</dbReference>
<proteinExistence type="inferred from homology"/>
<keyword evidence="3" id="KW-0268">Exocytosis</keyword>
<feature type="non-terminal residue" evidence="7">
    <location>
        <position position="1"/>
    </location>
</feature>